<accession>A0ABV5SI18</accession>
<dbReference type="Pfam" id="PF00571">
    <property type="entry name" value="CBS"/>
    <property type="match status" value="1"/>
</dbReference>
<dbReference type="PROSITE" id="PS50206">
    <property type="entry name" value="RHODANESE_3"/>
    <property type="match status" value="1"/>
</dbReference>
<dbReference type="InterPro" id="IPR000644">
    <property type="entry name" value="CBS_dom"/>
</dbReference>
<gene>
    <name evidence="4" type="ORF">ACFFSA_45900</name>
</gene>
<dbReference type="Proteomes" id="UP001589532">
    <property type="component" value="Unassembled WGS sequence"/>
</dbReference>
<evidence type="ECO:0000259" key="2">
    <source>
        <dbReference type="PROSITE" id="PS50206"/>
    </source>
</evidence>
<evidence type="ECO:0000256" key="1">
    <source>
        <dbReference type="PROSITE-ProRule" id="PRU00703"/>
    </source>
</evidence>
<evidence type="ECO:0000313" key="5">
    <source>
        <dbReference type="Proteomes" id="UP001589532"/>
    </source>
</evidence>
<dbReference type="EMBL" id="JBHMBW010000098">
    <property type="protein sequence ID" value="MFB9630453.1"/>
    <property type="molecule type" value="Genomic_DNA"/>
</dbReference>
<dbReference type="CDD" id="cd00158">
    <property type="entry name" value="RHOD"/>
    <property type="match status" value="1"/>
</dbReference>
<name>A0ABV5SI18_9ACTN</name>
<dbReference type="RefSeq" id="WP_344991830.1">
    <property type="nucleotide sequence ID" value="NZ_BAAAXV010000005.1"/>
</dbReference>
<reference evidence="4 5" key="1">
    <citation type="submission" date="2024-09" db="EMBL/GenBank/DDBJ databases">
        <authorList>
            <person name="Sun Q."/>
            <person name="Mori K."/>
        </authorList>
    </citation>
    <scope>NUCLEOTIDE SEQUENCE [LARGE SCALE GENOMIC DNA]</scope>
    <source>
        <strain evidence="4 5">JCM 3143</strain>
    </source>
</reference>
<dbReference type="SMART" id="SM00450">
    <property type="entry name" value="RHOD"/>
    <property type="match status" value="1"/>
</dbReference>
<dbReference type="InterPro" id="IPR001763">
    <property type="entry name" value="Rhodanese-like_dom"/>
</dbReference>
<dbReference type="InterPro" id="IPR036873">
    <property type="entry name" value="Rhodanese-like_dom_sf"/>
</dbReference>
<evidence type="ECO:0000259" key="3">
    <source>
        <dbReference type="PROSITE" id="PS51371"/>
    </source>
</evidence>
<protein>
    <submittedName>
        <fullName evidence="4">Rhodanese-like domain-containing protein</fullName>
    </submittedName>
</protein>
<feature type="domain" description="CBS" evidence="3">
    <location>
        <begin position="185"/>
        <end position="241"/>
    </location>
</feature>
<dbReference type="InterPro" id="IPR046342">
    <property type="entry name" value="CBS_dom_sf"/>
</dbReference>
<dbReference type="SUPFAM" id="SSF54631">
    <property type="entry name" value="CBS-domain pair"/>
    <property type="match status" value="1"/>
</dbReference>
<organism evidence="4 5">
    <name type="scientific">Nonomuraea helvata</name>
    <dbReference type="NCBI Taxonomy" id="37484"/>
    <lineage>
        <taxon>Bacteria</taxon>
        <taxon>Bacillati</taxon>
        <taxon>Actinomycetota</taxon>
        <taxon>Actinomycetes</taxon>
        <taxon>Streptosporangiales</taxon>
        <taxon>Streptosporangiaceae</taxon>
        <taxon>Nonomuraea</taxon>
    </lineage>
</organism>
<dbReference type="Gene3D" id="3.40.250.10">
    <property type="entry name" value="Rhodanese-like domain"/>
    <property type="match status" value="1"/>
</dbReference>
<comment type="caution">
    <text evidence="4">The sequence shown here is derived from an EMBL/GenBank/DDBJ whole genome shotgun (WGS) entry which is preliminary data.</text>
</comment>
<dbReference type="Gene3D" id="3.10.580.10">
    <property type="entry name" value="CBS-domain"/>
    <property type="match status" value="1"/>
</dbReference>
<keyword evidence="5" id="KW-1185">Reference proteome</keyword>
<dbReference type="Pfam" id="PF00581">
    <property type="entry name" value="Rhodanese"/>
    <property type="match status" value="1"/>
</dbReference>
<sequence length="241" mass="26106">MTRIALWGYGDAMVNIIDRDAVRQLVADGRAQLVEVLPEAEYAWAHLPGAVNLPLAALDTAAGGLDPEQAVIVYCHDWLCDLSPRAAHRLDRLGFREVHDYRPGKMDWLAADLPYEGSAELVSRNVRRDPVTAGLDDALDELTERIIADPAGLAVVVDEDDVVQGVVGSGELKGADLNATAERVMRVGVTTVRPSEQLGPLIQRMDRARLDHVVVTQTDGRLVGLFGLGDVRSPESESDLG</sequence>
<keyword evidence="1" id="KW-0129">CBS domain</keyword>
<evidence type="ECO:0000313" key="4">
    <source>
        <dbReference type="EMBL" id="MFB9630453.1"/>
    </source>
</evidence>
<dbReference type="PROSITE" id="PS51371">
    <property type="entry name" value="CBS"/>
    <property type="match status" value="1"/>
</dbReference>
<dbReference type="PROSITE" id="PS00380">
    <property type="entry name" value="RHODANESE_1"/>
    <property type="match status" value="1"/>
</dbReference>
<dbReference type="InterPro" id="IPR001307">
    <property type="entry name" value="Thiosulphate_STrfase_CS"/>
</dbReference>
<proteinExistence type="predicted"/>
<feature type="domain" description="Rhodanese" evidence="2">
    <location>
        <begin position="27"/>
        <end position="117"/>
    </location>
</feature>
<dbReference type="SUPFAM" id="SSF52821">
    <property type="entry name" value="Rhodanese/Cell cycle control phosphatase"/>
    <property type="match status" value="1"/>
</dbReference>